<dbReference type="PANTHER" id="PTHR43434:SF1">
    <property type="entry name" value="PHOSPHOGLYCOLATE PHOSPHATASE"/>
    <property type="match status" value="1"/>
</dbReference>
<dbReference type="GO" id="GO:0008967">
    <property type="term" value="F:phosphoglycolate phosphatase activity"/>
    <property type="evidence" value="ECO:0007669"/>
    <property type="project" value="UniProtKB-EC"/>
</dbReference>
<dbReference type="EMBL" id="JXRA01000033">
    <property type="protein sequence ID" value="KIO77540.1"/>
    <property type="molecule type" value="Genomic_DNA"/>
</dbReference>
<dbReference type="AlphaFoldDB" id="A0A0D0GMX5"/>
<dbReference type="SFLD" id="SFLDS00003">
    <property type="entry name" value="Haloacid_Dehalogenase"/>
    <property type="match status" value="1"/>
</dbReference>
<dbReference type="Gene3D" id="1.10.150.240">
    <property type="entry name" value="Putative phosphatase, domain 2"/>
    <property type="match status" value="1"/>
</dbReference>
<comment type="similarity">
    <text evidence="3">Belongs to the HAD-like hydrolase superfamily. CbbY/CbbZ/Gph/YieH family.</text>
</comment>
<keyword evidence="6" id="KW-1185">Reference proteome</keyword>
<sequence>MLSEYKVLLWDFDGVIMDSMPVRSKGFELVLAAYPKKQVDQLMAFHELNGGLSRYVKFRYFFEEIRKEAISEEEVLALAGKFSEIMLSLLIDQTLLIEDSVGFIRDNWQNFQMHIVSGSDGKELKIINDSLGLSGFFKSINGSPTPKKQLVEEVLSANQYDKNEVILIGDSINDYDAAVFNNISFAGYNNTGLKQLSENYIEQFTCNSGK</sequence>
<accession>A0A0D0GMX5</accession>
<protein>
    <recommendedName>
        <fullName evidence="4">phosphoglycolate phosphatase</fullName>
        <ecNumber evidence="4">3.1.3.18</ecNumber>
    </recommendedName>
</protein>
<evidence type="ECO:0000256" key="4">
    <source>
        <dbReference type="ARBA" id="ARBA00013078"/>
    </source>
</evidence>
<dbReference type="Pfam" id="PF13419">
    <property type="entry name" value="HAD_2"/>
    <property type="match status" value="1"/>
</dbReference>
<comment type="catalytic activity">
    <reaction evidence="1">
        <text>2-phosphoglycolate + H2O = glycolate + phosphate</text>
        <dbReference type="Rhea" id="RHEA:14369"/>
        <dbReference type="ChEBI" id="CHEBI:15377"/>
        <dbReference type="ChEBI" id="CHEBI:29805"/>
        <dbReference type="ChEBI" id="CHEBI:43474"/>
        <dbReference type="ChEBI" id="CHEBI:58033"/>
        <dbReference type="EC" id="3.1.3.18"/>
    </reaction>
</comment>
<dbReference type="GO" id="GO:0006281">
    <property type="term" value="P:DNA repair"/>
    <property type="evidence" value="ECO:0007669"/>
    <property type="project" value="TreeGrafter"/>
</dbReference>
<gene>
    <name evidence="5" type="ORF">TH53_08895</name>
</gene>
<name>A0A0D0GMX5_9SPHI</name>
<evidence type="ECO:0000313" key="6">
    <source>
        <dbReference type="Proteomes" id="UP000032049"/>
    </source>
</evidence>
<comment type="caution">
    <text evidence="5">The sequence shown here is derived from an EMBL/GenBank/DDBJ whole genome shotgun (WGS) entry which is preliminary data.</text>
</comment>
<dbReference type="InterPro" id="IPR041492">
    <property type="entry name" value="HAD_2"/>
</dbReference>
<dbReference type="EC" id="3.1.3.18" evidence="4"/>
<dbReference type="Proteomes" id="UP000032049">
    <property type="component" value="Unassembled WGS sequence"/>
</dbReference>
<dbReference type="Gene3D" id="3.40.50.1000">
    <property type="entry name" value="HAD superfamily/HAD-like"/>
    <property type="match status" value="1"/>
</dbReference>
<proteinExistence type="inferred from homology"/>
<dbReference type="STRING" id="1503925.TH53_08895"/>
<reference evidence="5 6" key="1">
    <citation type="submission" date="2015-01" db="EMBL/GenBank/DDBJ databases">
        <title>Draft genome sequence of Pedobacter sp. NL19 isolated from sludge of an effluent treatment pond in an abandoned uranium mine.</title>
        <authorList>
            <person name="Santos T."/>
            <person name="Caetano T."/>
            <person name="Covas C."/>
            <person name="Cruz A."/>
            <person name="Mendo S."/>
        </authorList>
    </citation>
    <scope>NUCLEOTIDE SEQUENCE [LARGE SCALE GENOMIC DNA]</scope>
    <source>
        <strain evidence="5 6">NL19</strain>
    </source>
</reference>
<dbReference type="CDD" id="cd01427">
    <property type="entry name" value="HAD_like"/>
    <property type="match status" value="1"/>
</dbReference>
<organism evidence="5 6">
    <name type="scientific">Pedobacter lusitanus</name>
    <dbReference type="NCBI Taxonomy" id="1503925"/>
    <lineage>
        <taxon>Bacteria</taxon>
        <taxon>Pseudomonadati</taxon>
        <taxon>Bacteroidota</taxon>
        <taxon>Sphingobacteriia</taxon>
        <taxon>Sphingobacteriales</taxon>
        <taxon>Sphingobacteriaceae</taxon>
        <taxon>Pedobacter</taxon>
    </lineage>
</organism>
<dbReference type="InterPro" id="IPR023198">
    <property type="entry name" value="PGP-like_dom2"/>
</dbReference>
<evidence type="ECO:0000256" key="2">
    <source>
        <dbReference type="ARBA" id="ARBA00004818"/>
    </source>
</evidence>
<evidence type="ECO:0000256" key="3">
    <source>
        <dbReference type="ARBA" id="ARBA00006171"/>
    </source>
</evidence>
<dbReference type="InterPro" id="IPR050155">
    <property type="entry name" value="HAD-like_hydrolase_sf"/>
</dbReference>
<evidence type="ECO:0000256" key="1">
    <source>
        <dbReference type="ARBA" id="ARBA00000830"/>
    </source>
</evidence>
<evidence type="ECO:0000313" key="5">
    <source>
        <dbReference type="EMBL" id="KIO77540.1"/>
    </source>
</evidence>
<dbReference type="InterPro" id="IPR036412">
    <property type="entry name" value="HAD-like_sf"/>
</dbReference>
<comment type="pathway">
    <text evidence="2">Organic acid metabolism; glycolate biosynthesis; glycolate from 2-phosphoglycolate: step 1/1.</text>
</comment>
<dbReference type="PANTHER" id="PTHR43434">
    <property type="entry name" value="PHOSPHOGLYCOLATE PHOSPHATASE"/>
    <property type="match status" value="1"/>
</dbReference>
<dbReference type="RefSeq" id="WP_041880841.1">
    <property type="nucleotide sequence ID" value="NZ_CP157278.1"/>
</dbReference>
<dbReference type="OrthoDB" id="9807630at2"/>
<dbReference type="InterPro" id="IPR023214">
    <property type="entry name" value="HAD_sf"/>
</dbReference>
<dbReference type="GO" id="GO:0005829">
    <property type="term" value="C:cytosol"/>
    <property type="evidence" value="ECO:0007669"/>
    <property type="project" value="TreeGrafter"/>
</dbReference>
<dbReference type="SFLD" id="SFLDG01129">
    <property type="entry name" value="C1.5:_HAD__Beta-PGM__Phosphata"/>
    <property type="match status" value="1"/>
</dbReference>
<dbReference type="SUPFAM" id="SSF56784">
    <property type="entry name" value="HAD-like"/>
    <property type="match status" value="1"/>
</dbReference>